<comment type="similarity">
    <text evidence="3">Belongs to the methyl-accepting chemotaxis (MCP) protein family.</text>
</comment>
<dbReference type="GO" id="GO:0007165">
    <property type="term" value="P:signal transduction"/>
    <property type="evidence" value="ECO:0007669"/>
    <property type="project" value="UniProtKB-KW"/>
</dbReference>
<sequence length="675" mass="72362" precursor="true">MWQNLGLAKKIGMGIGVVLLLLSVVGVVAHQGISHMVADGLEVVGGNRLRGAILQREIDHLNWAGKVSAFINDEHAGELKVQLDPTQCAFGQWYYGQGRKDAEKLVPALTPLLGEIEEPHQRLHASAAEIKAKHRPVDSGLPRFLAEKETDHVVWSDQVLTDLVDQKTSLSVQLDYTKCGLGQFIYGGEGKKMAQDNQLGVLLNRMEPAHKRLHTLGGQINAALAQGERDRAMQIYRHEVKKVLHEVRTYLKEMQLRAQGNLKVRDEVNAIFVQQTQKYLSHLQALFHKMDQAVADNVMSEDVMVAGGQQTRASVATLSIIALLVGIVLAVLIARSIVRPIQAGVQVVQRIASGDLSSRCATSRQDEVGQMLGALDGMVGKLREVVTDIEVAASQVSLGSNELSVGAQVLSDGASQQAASIEETSSAMEEISSNIQQSAENAQETERIANKASQDAQQGGEAVTLAVKAMHEVASKISIIEEIARQTNLLALNAAIEAARAGEHGKGFAVVASEVRKLAERSQTAAGEISQMSSSNVQLAGRTEQIIDALVPDIQRTAKLVRGIALSAQEQTQGVGQVNSAIQQLDQVIQQNAGAAEQMAATAEQLSAQSEVMQASIAFFKLASDAAPNRAGVMAVAQHLPTGSAGQTKPALPRRVDGAKGGQRADAGDRDYERF</sequence>
<dbReference type="Gene3D" id="1.10.287.950">
    <property type="entry name" value="Methyl-accepting chemotaxis protein"/>
    <property type="match status" value="1"/>
</dbReference>
<comment type="subcellular location">
    <subcellularLocation>
        <location evidence="1">Membrane</location>
    </subcellularLocation>
</comment>
<dbReference type="PROSITE" id="PS50885">
    <property type="entry name" value="HAMP"/>
    <property type="match status" value="1"/>
</dbReference>
<evidence type="ECO:0000256" key="5">
    <source>
        <dbReference type="SAM" id="MobiDB-lite"/>
    </source>
</evidence>
<dbReference type="RefSeq" id="WP_011712316.1">
    <property type="nucleotide sequence ID" value="NC_008576.1"/>
</dbReference>
<name>A0L5A6_MAGMM</name>
<dbReference type="STRING" id="156889.Mmc1_0628"/>
<evidence type="ECO:0000313" key="10">
    <source>
        <dbReference type="Proteomes" id="UP000002586"/>
    </source>
</evidence>
<organism evidence="9 10">
    <name type="scientific">Magnetococcus marinus (strain ATCC BAA-1437 / JCM 17883 / MC-1)</name>
    <dbReference type="NCBI Taxonomy" id="156889"/>
    <lineage>
        <taxon>Bacteria</taxon>
        <taxon>Pseudomonadati</taxon>
        <taxon>Pseudomonadota</taxon>
        <taxon>Magnetococcia</taxon>
        <taxon>Magnetococcales</taxon>
        <taxon>Magnetococcaceae</taxon>
        <taxon>Magnetococcus</taxon>
    </lineage>
</organism>
<feature type="domain" description="Methyl-accepting transducer" evidence="7">
    <location>
        <begin position="392"/>
        <end position="607"/>
    </location>
</feature>
<feature type="transmembrane region" description="Helical" evidence="6">
    <location>
        <begin position="313"/>
        <end position="334"/>
    </location>
</feature>
<dbReference type="Gene3D" id="1.20.120.30">
    <property type="entry name" value="Aspartate receptor, ligand-binding domain"/>
    <property type="match status" value="2"/>
</dbReference>
<dbReference type="SMART" id="SM00304">
    <property type="entry name" value="HAMP"/>
    <property type="match status" value="1"/>
</dbReference>
<dbReference type="PROSITE" id="PS50111">
    <property type="entry name" value="CHEMOTAXIS_TRANSDUC_2"/>
    <property type="match status" value="1"/>
</dbReference>
<feature type="region of interest" description="Disordered" evidence="5">
    <location>
        <begin position="642"/>
        <end position="675"/>
    </location>
</feature>
<dbReference type="SUPFAM" id="SSF58104">
    <property type="entry name" value="Methyl-accepting chemotaxis protein (MCP) signaling domain"/>
    <property type="match status" value="1"/>
</dbReference>
<dbReference type="Pfam" id="PF00672">
    <property type="entry name" value="HAMP"/>
    <property type="match status" value="1"/>
</dbReference>
<dbReference type="InterPro" id="IPR025991">
    <property type="entry name" value="Chemoreceptor_zinc-bind_dom"/>
</dbReference>
<dbReference type="AlphaFoldDB" id="A0L5A6"/>
<dbReference type="GO" id="GO:0005886">
    <property type="term" value="C:plasma membrane"/>
    <property type="evidence" value="ECO:0007669"/>
    <property type="project" value="TreeGrafter"/>
</dbReference>
<evidence type="ECO:0000256" key="6">
    <source>
        <dbReference type="SAM" id="Phobius"/>
    </source>
</evidence>
<dbReference type="Pfam" id="PF13682">
    <property type="entry name" value="CZB"/>
    <property type="match status" value="2"/>
</dbReference>
<feature type="domain" description="HAMP" evidence="8">
    <location>
        <begin position="335"/>
        <end position="387"/>
    </location>
</feature>
<dbReference type="Pfam" id="PF00015">
    <property type="entry name" value="MCPsignal"/>
    <property type="match status" value="1"/>
</dbReference>
<reference evidence="9 10" key="2">
    <citation type="journal article" date="2012" name="Int. J. Syst. Evol. Microbiol.">
        <title>Magnetococcus marinus gen. nov., sp. nov., a marine, magnetotactic bacterium that represents a novel lineage (Magnetococcaceae fam. nov.; Magnetococcales ord. nov.) at the base of the Alphaproteobacteria.</title>
        <authorList>
            <person name="Bazylinski D.A."/>
            <person name="Williams T.J."/>
            <person name="Lefevre C.T."/>
            <person name="Berg R.J."/>
            <person name="Zhang C.L."/>
            <person name="Bowser S.S."/>
            <person name="Dean A.J."/>
            <person name="Beveridge T.J."/>
        </authorList>
    </citation>
    <scope>NUCLEOTIDE SEQUENCE [LARGE SCALE GENOMIC DNA]</scope>
    <source>
        <strain evidence="10">ATCC BAA-1437 / JCM 17883 / MC-1</strain>
    </source>
</reference>
<proteinExistence type="inferred from homology"/>
<dbReference type="HOGENOM" id="CLU_000445_107_16_5"/>
<dbReference type="PANTHER" id="PTHR43531">
    <property type="entry name" value="PROTEIN ICFG"/>
    <property type="match status" value="1"/>
</dbReference>
<dbReference type="KEGG" id="mgm:Mmc1_0628"/>
<dbReference type="FunFam" id="1.10.287.950:FF:000001">
    <property type="entry name" value="Methyl-accepting chemotaxis sensory transducer"/>
    <property type="match status" value="1"/>
</dbReference>
<dbReference type="eggNOG" id="COG0840">
    <property type="taxonomic scope" value="Bacteria"/>
</dbReference>
<keyword evidence="6" id="KW-1133">Transmembrane helix</keyword>
<keyword evidence="2" id="KW-0145">Chemotaxis</keyword>
<gene>
    <name evidence="9" type="ordered locus">Mmc1_0628</name>
</gene>
<dbReference type="InterPro" id="IPR004090">
    <property type="entry name" value="Chemotax_Me-accpt_rcpt"/>
</dbReference>
<keyword evidence="4" id="KW-0807">Transducer</keyword>
<accession>A0L5A6</accession>
<feature type="region of interest" description="Disordered" evidence="5">
    <location>
        <begin position="434"/>
        <end position="455"/>
    </location>
</feature>
<dbReference type="PANTHER" id="PTHR43531:SF11">
    <property type="entry name" value="METHYL-ACCEPTING CHEMOTAXIS PROTEIN 3"/>
    <property type="match status" value="1"/>
</dbReference>
<keyword evidence="6" id="KW-0812">Transmembrane</keyword>
<evidence type="ECO:0000256" key="2">
    <source>
        <dbReference type="ARBA" id="ARBA00022500"/>
    </source>
</evidence>
<dbReference type="GO" id="GO:0004888">
    <property type="term" value="F:transmembrane signaling receptor activity"/>
    <property type="evidence" value="ECO:0007669"/>
    <property type="project" value="InterPro"/>
</dbReference>
<feature type="compositionally biased region" description="Basic and acidic residues" evidence="5">
    <location>
        <begin position="666"/>
        <end position="675"/>
    </location>
</feature>
<protein>
    <submittedName>
        <fullName evidence="9">Methyl-accepting chemotaxis sensory transducer</fullName>
    </submittedName>
</protein>
<evidence type="ECO:0000256" key="3">
    <source>
        <dbReference type="ARBA" id="ARBA00029447"/>
    </source>
</evidence>
<dbReference type="GO" id="GO:0006935">
    <property type="term" value="P:chemotaxis"/>
    <property type="evidence" value="ECO:0007669"/>
    <property type="project" value="UniProtKB-KW"/>
</dbReference>
<reference evidence="10" key="1">
    <citation type="journal article" date="2009" name="Appl. Environ. Microbiol.">
        <title>Complete genome sequence of the chemolithoautotrophic marine magnetotactic coccus strain MC-1.</title>
        <authorList>
            <person name="Schubbe S."/>
            <person name="Williams T.J."/>
            <person name="Xie G."/>
            <person name="Kiss H.E."/>
            <person name="Brettin T.S."/>
            <person name="Martinez D."/>
            <person name="Ross C.A."/>
            <person name="Schuler D."/>
            <person name="Cox B.L."/>
            <person name="Nealson K.H."/>
            <person name="Bazylinski D.A."/>
        </authorList>
    </citation>
    <scope>NUCLEOTIDE SEQUENCE [LARGE SCALE GENOMIC DNA]</scope>
    <source>
        <strain evidence="10">ATCC BAA-1437 / JCM 17883 / MC-1</strain>
    </source>
</reference>
<dbReference type="InterPro" id="IPR003660">
    <property type="entry name" value="HAMP_dom"/>
</dbReference>
<evidence type="ECO:0000313" key="9">
    <source>
        <dbReference type="EMBL" id="ABK43149.1"/>
    </source>
</evidence>
<dbReference type="EMBL" id="CP000471">
    <property type="protein sequence ID" value="ABK43149.1"/>
    <property type="molecule type" value="Genomic_DNA"/>
</dbReference>
<dbReference type="Proteomes" id="UP000002586">
    <property type="component" value="Chromosome"/>
</dbReference>
<dbReference type="SMART" id="SM00283">
    <property type="entry name" value="MA"/>
    <property type="match status" value="1"/>
</dbReference>
<dbReference type="CDD" id="cd11386">
    <property type="entry name" value="MCP_signal"/>
    <property type="match status" value="1"/>
</dbReference>
<evidence type="ECO:0000259" key="8">
    <source>
        <dbReference type="PROSITE" id="PS50885"/>
    </source>
</evidence>
<dbReference type="CDD" id="cd06225">
    <property type="entry name" value="HAMP"/>
    <property type="match status" value="1"/>
</dbReference>
<dbReference type="PRINTS" id="PR00260">
    <property type="entry name" value="CHEMTRNSDUCR"/>
</dbReference>
<keyword evidence="10" id="KW-1185">Reference proteome</keyword>
<dbReference type="InterPro" id="IPR004089">
    <property type="entry name" value="MCPsignal_dom"/>
</dbReference>
<evidence type="ECO:0000256" key="4">
    <source>
        <dbReference type="PROSITE-ProRule" id="PRU00284"/>
    </source>
</evidence>
<keyword evidence="6" id="KW-0472">Membrane</keyword>
<evidence type="ECO:0000256" key="1">
    <source>
        <dbReference type="ARBA" id="ARBA00004370"/>
    </source>
</evidence>
<dbReference type="OrthoDB" id="9765776at2"/>
<evidence type="ECO:0000259" key="7">
    <source>
        <dbReference type="PROSITE" id="PS50111"/>
    </source>
</evidence>
<dbReference type="InterPro" id="IPR051310">
    <property type="entry name" value="MCP_chemotaxis"/>
</dbReference>